<name>A0A087UBK4_STEMI</name>
<organism evidence="1 2">
    <name type="scientific">Stegodyphus mimosarum</name>
    <name type="common">African social velvet spider</name>
    <dbReference type="NCBI Taxonomy" id="407821"/>
    <lineage>
        <taxon>Eukaryota</taxon>
        <taxon>Metazoa</taxon>
        <taxon>Ecdysozoa</taxon>
        <taxon>Arthropoda</taxon>
        <taxon>Chelicerata</taxon>
        <taxon>Arachnida</taxon>
        <taxon>Araneae</taxon>
        <taxon>Araneomorphae</taxon>
        <taxon>Entelegynae</taxon>
        <taxon>Eresoidea</taxon>
        <taxon>Eresidae</taxon>
        <taxon>Stegodyphus</taxon>
    </lineage>
</organism>
<protein>
    <submittedName>
        <fullName evidence="1">Uncharacterized protein</fullName>
    </submittedName>
</protein>
<evidence type="ECO:0000313" key="1">
    <source>
        <dbReference type="EMBL" id="KFM74743.1"/>
    </source>
</evidence>
<reference evidence="1 2" key="1">
    <citation type="submission" date="2013-11" db="EMBL/GenBank/DDBJ databases">
        <title>Genome sequencing of Stegodyphus mimosarum.</title>
        <authorList>
            <person name="Bechsgaard J."/>
        </authorList>
    </citation>
    <scope>NUCLEOTIDE SEQUENCE [LARGE SCALE GENOMIC DNA]</scope>
</reference>
<feature type="non-terminal residue" evidence="1">
    <location>
        <position position="102"/>
    </location>
</feature>
<dbReference type="EMBL" id="KK119101">
    <property type="protein sequence ID" value="KFM74743.1"/>
    <property type="molecule type" value="Genomic_DNA"/>
</dbReference>
<dbReference type="Proteomes" id="UP000054359">
    <property type="component" value="Unassembled WGS sequence"/>
</dbReference>
<sequence length="102" mass="11751">MESKVQNKLTVLFFPSTSEPTPNEYSAVIDEPSNVSCKYLVIVYFPSELIKGISVFNIFSEILLNNYKEKDNESMLRKAIVDCQMFKIKTVQLKSIKFCKNN</sequence>
<dbReference type="AlphaFoldDB" id="A0A087UBK4"/>
<gene>
    <name evidence="1" type="ORF">X975_15556</name>
</gene>
<keyword evidence="2" id="KW-1185">Reference proteome</keyword>
<proteinExistence type="predicted"/>
<evidence type="ECO:0000313" key="2">
    <source>
        <dbReference type="Proteomes" id="UP000054359"/>
    </source>
</evidence>
<accession>A0A087UBK4</accession>